<feature type="domain" description="Rieske" evidence="8">
    <location>
        <begin position="47"/>
        <end position="155"/>
    </location>
</feature>
<keyword evidence="3 7" id="KW-0560">Oxidoreductase</keyword>
<dbReference type="Pfam" id="PF00848">
    <property type="entry name" value="Ring_hydroxyl_A"/>
    <property type="match status" value="1"/>
</dbReference>
<feature type="binding site" evidence="7">
    <location>
        <position position="216"/>
    </location>
    <ligand>
        <name>Fe cation</name>
        <dbReference type="ChEBI" id="CHEBI:24875"/>
    </ligand>
</feature>
<keyword evidence="5 7" id="KW-0411">Iron-sulfur</keyword>
<evidence type="ECO:0000313" key="9">
    <source>
        <dbReference type="EMBL" id="SQD04215.1"/>
    </source>
</evidence>
<comment type="similarity">
    <text evidence="7">Belongs to the bacterial ring-hydroxylating dioxygenase alpha subunit family. CntA subfamily.</text>
</comment>
<sequence>MSNLSPDFVLPENYCANPQEAWTIPARFYTDQNAFEHEKENVFAKSWICVAHSSELANANDYVTREIIGESIVLVRGRDKVLRAFYNVCPHRGHQLLSGEGKAKNVITCPYHAWAFKLDGNLAHARNCENVANFDSDKAQLVPVRLEEYAGFVFINMDPNATSVEDQLPGLGAKVLEACPEVHDLKLAARFTTRTPANWKNIVDNYLECYHCGPAHPGFSDSVQVDRYWHTMHGNWTLQYGFAKPSEQSFKFEEGTDVAFHGFWLWPCTMLNVTPIKGMMTVIYEFPVDSETTLQNYDIYFTNEELTDEQKSLIEWYRDVFRPEDLRLVESVQKGLKSRGYRGQGRIMADSSGSGISNMVSPISIICWRRCLRTNDIGGGIFRAGLIFDGVQQCQTIKCLKYR</sequence>
<dbReference type="GO" id="GO:0005506">
    <property type="term" value="F:iron ion binding"/>
    <property type="evidence" value="ECO:0007669"/>
    <property type="project" value="InterPro"/>
</dbReference>
<dbReference type="InterPro" id="IPR017941">
    <property type="entry name" value="Rieske_2Fe-2S"/>
</dbReference>
<dbReference type="Pfam" id="PF00355">
    <property type="entry name" value="Rieske"/>
    <property type="match status" value="1"/>
</dbReference>
<comment type="subunit">
    <text evidence="7">Composed of an oxygenase subunit and a reductase subunit.</text>
</comment>
<dbReference type="Gene3D" id="2.102.10.10">
    <property type="entry name" value="Rieske [2Fe-2S] iron-sulphur domain"/>
    <property type="match status" value="1"/>
</dbReference>
<protein>
    <recommendedName>
        <fullName evidence="7">Carnitine monooxygenase oxygenase subunit</fullName>
        <ecNumber evidence="7">1.14.13.239</ecNumber>
    </recommendedName>
    <alternativeName>
        <fullName evidence="7">Carnitine monooxygenase alpha subunit</fullName>
    </alternativeName>
</protein>
<dbReference type="Gene3D" id="3.90.380.10">
    <property type="entry name" value="Naphthalene 1,2-dioxygenase Alpha Subunit, Chain A, domain 1"/>
    <property type="match status" value="2"/>
</dbReference>
<dbReference type="CDD" id="cd08886">
    <property type="entry name" value="RHO_alpha_C_2"/>
    <property type="match status" value="1"/>
</dbReference>
<feature type="binding site" evidence="7">
    <location>
        <position position="325"/>
    </location>
    <ligand>
        <name>Fe cation</name>
        <dbReference type="ChEBI" id="CHEBI:24875"/>
    </ligand>
</feature>
<feature type="binding site" evidence="7">
    <location>
        <position position="112"/>
    </location>
    <ligand>
        <name>[2Fe-2S] cluster</name>
        <dbReference type="ChEBI" id="CHEBI:190135"/>
    </ligand>
</feature>
<dbReference type="EC" id="1.14.13.239" evidence="7"/>
<comment type="cofactor">
    <cofactor evidence="7">
        <name>Fe cation</name>
        <dbReference type="ChEBI" id="CHEBI:24875"/>
    </cofactor>
    <text evidence="7">Binds 1 Fe cation per subunit.</text>
</comment>
<dbReference type="STRING" id="585034.ECIAI1_1871"/>
<evidence type="ECO:0000256" key="4">
    <source>
        <dbReference type="ARBA" id="ARBA00023004"/>
    </source>
</evidence>
<dbReference type="InterPro" id="IPR039004">
    <property type="entry name" value="Carnitine_monoox_A"/>
</dbReference>
<reference evidence="9 10" key="1">
    <citation type="submission" date="2018-06" db="EMBL/GenBank/DDBJ databases">
        <authorList>
            <consortium name="Pathogen Informatics"/>
            <person name="Doyle S."/>
        </authorList>
    </citation>
    <scope>NUCLEOTIDE SEQUENCE [LARGE SCALE GENOMIC DNA]</scope>
    <source>
        <strain evidence="9 10">NCTC8009</strain>
    </source>
</reference>
<dbReference type="SUPFAM" id="SSF55961">
    <property type="entry name" value="Bet v1-like"/>
    <property type="match status" value="1"/>
</dbReference>
<evidence type="ECO:0000256" key="3">
    <source>
        <dbReference type="ARBA" id="ARBA00023002"/>
    </source>
</evidence>
<comment type="pathway">
    <text evidence="7">Amine and polyamine metabolism; carnitine metabolism.</text>
</comment>
<feature type="binding site" evidence="7">
    <location>
        <position position="109"/>
    </location>
    <ligand>
        <name>[2Fe-2S] cluster</name>
        <dbReference type="ChEBI" id="CHEBI:190135"/>
    </ligand>
</feature>
<dbReference type="CDD" id="cd03469">
    <property type="entry name" value="Rieske_RO_Alpha_N"/>
    <property type="match status" value="1"/>
</dbReference>
<feature type="binding site" evidence="7">
    <location>
        <position position="91"/>
    </location>
    <ligand>
        <name>[2Fe-2S] cluster</name>
        <dbReference type="ChEBI" id="CHEBI:190135"/>
    </ligand>
</feature>
<evidence type="ECO:0000256" key="5">
    <source>
        <dbReference type="ARBA" id="ARBA00023014"/>
    </source>
</evidence>
<keyword evidence="1 7" id="KW-0001">2Fe-2S</keyword>
<comment type="function">
    <text evidence="7">Converts carnitine to trimethylamine and malic semialdehyde.</text>
</comment>
<keyword evidence="6 7" id="KW-0520">NAD</keyword>
<keyword evidence="2 7" id="KW-0479">Metal-binding</keyword>
<dbReference type="InterPro" id="IPR015881">
    <property type="entry name" value="ARHD_Rieske_2Fe_2S"/>
</dbReference>
<dbReference type="InterPro" id="IPR001663">
    <property type="entry name" value="Rng_hydr_dOase-A"/>
</dbReference>
<organism evidence="9 10">
    <name type="scientific">Escherichia coli</name>
    <dbReference type="NCBI Taxonomy" id="562"/>
    <lineage>
        <taxon>Bacteria</taxon>
        <taxon>Pseudomonadati</taxon>
        <taxon>Pseudomonadota</taxon>
        <taxon>Gammaproteobacteria</taxon>
        <taxon>Enterobacterales</taxon>
        <taxon>Enterobacteriaceae</taxon>
        <taxon>Escherichia</taxon>
    </lineage>
</organism>
<keyword evidence="7" id="KW-0521">NADP</keyword>
<dbReference type="InterPro" id="IPR015879">
    <property type="entry name" value="Ring_hydroxy_dOase_asu_C_dom"/>
</dbReference>
<evidence type="ECO:0000256" key="2">
    <source>
        <dbReference type="ARBA" id="ARBA00022723"/>
    </source>
</evidence>
<dbReference type="SUPFAM" id="SSF50022">
    <property type="entry name" value="ISP domain"/>
    <property type="match status" value="1"/>
</dbReference>
<comment type="catalytic activity">
    <reaction evidence="7">
        <text>(R)-carnitine + NADPH + O2 + H(+) = (3R)-3-hydroxy-4-oxobutanoate + trimethylamine + NADP(+) + H2O</text>
        <dbReference type="Rhea" id="RHEA:55368"/>
        <dbReference type="ChEBI" id="CHEBI:15377"/>
        <dbReference type="ChEBI" id="CHEBI:15378"/>
        <dbReference type="ChEBI" id="CHEBI:15379"/>
        <dbReference type="ChEBI" id="CHEBI:16347"/>
        <dbReference type="ChEBI" id="CHEBI:57783"/>
        <dbReference type="ChEBI" id="CHEBI:58349"/>
        <dbReference type="ChEBI" id="CHEBI:58389"/>
        <dbReference type="ChEBI" id="CHEBI:138809"/>
        <dbReference type="EC" id="1.14.13.239"/>
    </reaction>
</comment>
<dbReference type="PRINTS" id="PR00090">
    <property type="entry name" value="RNGDIOXGNASE"/>
</dbReference>
<dbReference type="PROSITE" id="PS00570">
    <property type="entry name" value="RING_HYDROXYL_ALPHA"/>
    <property type="match status" value="1"/>
</dbReference>
<name>A0A2X3KDN9_ECOLX</name>
<dbReference type="EMBL" id="UARW01000010">
    <property type="protein sequence ID" value="SQD04215.1"/>
    <property type="molecule type" value="Genomic_DNA"/>
</dbReference>
<dbReference type="HAMAP" id="MF_02097">
    <property type="entry name" value="Carnitine_monoox_A"/>
    <property type="match status" value="1"/>
</dbReference>
<gene>
    <name evidence="9" type="primary">antA</name>
    <name evidence="9" type="ORF">NCTC8009_04724</name>
</gene>
<dbReference type="UniPathway" id="UPA00117"/>
<dbReference type="PANTHER" id="PTHR43756:SF5">
    <property type="entry name" value="CHOLINE MONOOXYGENASE, CHLOROPLASTIC"/>
    <property type="match status" value="1"/>
</dbReference>
<dbReference type="Proteomes" id="UP000250991">
    <property type="component" value="Unassembled WGS sequence"/>
</dbReference>
<keyword evidence="4 7" id="KW-0408">Iron</keyword>
<evidence type="ECO:0000259" key="8">
    <source>
        <dbReference type="PROSITE" id="PS51296"/>
    </source>
</evidence>
<evidence type="ECO:0000256" key="7">
    <source>
        <dbReference type="HAMAP-Rule" id="MF_02097"/>
    </source>
</evidence>
<dbReference type="GO" id="GO:0016709">
    <property type="term" value="F:oxidoreductase activity, acting on paired donors, with incorporation or reduction of molecular oxygen, NAD(P)H as one donor, and incorporation of one atom of oxygen"/>
    <property type="evidence" value="ECO:0007669"/>
    <property type="project" value="UniProtKB-UniRule"/>
</dbReference>
<evidence type="ECO:0000256" key="1">
    <source>
        <dbReference type="ARBA" id="ARBA00022714"/>
    </source>
</evidence>
<dbReference type="GO" id="GO:0009437">
    <property type="term" value="P:carnitine metabolic process"/>
    <property type="evidence" value="ECO:0007669"/>
    <property type="project" value="UniProtKB-UniRule"/>
</dbReference>
<evidence type="ECO:0000256" key="6">
    <source>
        <dbReference type="ARBA" id="ARBA00023027"/>
    </source>
</evidence>
<dbReference type="GO" id="GO:0051537">
    <property type="term" value="F:2 iron, 2 sulfur cluster binding"/>
    <property type="evidence" value="ECO:0007669"/>
    <property type="project" value="UniProtKB-UniRule"/>
</dbReference>
<dbReference type="AlphaFoldDB" id="A0A2X3KDN9"/>
<dbReference type="InterPro" id="IPR036922">
    <property type="entry name" value="Rieske_2Fe-2S_sf"/>
</dbReference>
<dbReference type="PANTHER" id="PTHR43756">
    <property type="entry name" value="CHOLINE MONOOXYGENASE, CHLOROPLASTIC"/>
    <property type="match status" value="1"/>
</dbReference>
<feature type="binding site" evidence="7">
    <location>
        <position position="89"/>
    </location>
    <ligand>
        <name>[2Fe-2S] cluster</name>
        <dbReference type="ChEBI" id="CHEBI:190135"/>
    </ligand>
</feature>
<feature type="binding site" evidence="7">
    <location>
        <position position="211"/>
    </location>
    <ligand>
        <name>Fe cation</name>
        <dbReference type="ChEBI" id="CHEBI:24875"/>
    </ligand>
</feature>
<evidence type="ECO:0000313" key="10">
    <source>
        <dbReference type="Proteomes" id="UP000250991"/>
    </source>
</evidence>
<accession>A0A2X3KDN9</accession>
<proteinExistence type="inferred from homology"/>
<comment type="catalytic activity">
    <reaction evidence="7">
        <text>(R)-carnitine + NADH + O2 + H(+) = (3R)-3-hydroxy-4-oxobutanoate + trimethylamine + NAD(+) + H2O</text>
        <dbReference type="Rhea" id="RHEA:55396"/>
        <dbReference type="ChEBI" id="CHEBI:15377"/>
        <dbReference type="ChEBI" id="CHEBI:15378"/>
        <dbReference type="ChEBI" id="CHEBI:15379"/>
        <dbReference type="ChEBI" id="CHEBI:16347"/>
        <dbReference type="ChEBI" id="CHEBI:57540"/>
        <dbReference type="ChEBI" id="CHEBI:57945"/>
        <dbReference type="ChEBI" id="CHEBI:58389"/>
        <dbReference type="ChEBI" id="CHEBI:138809"/>
        <dbReference type="EC" id="1.14.13.239"/>
    </reaction>
</comment>
<comment type="cofactor">
    <cofactor evidence="7">
        <name>[2Fe-2S] cluster</name>
        <dbReference type="ChEBI" id="CHEBI:190135"/>
    </cofactor>
    <text evidence="7">Binds 1 [2Fe-2S] cluster per subunit.</text>
</comment>
<dbReference type="PROSITE" id="PS51296">
    <property type="entry name" value="RIESKE"/>
    <property type="match status" value="1"/>
</dbReference>